<evidence type="ECO:0000256" key="4">
    <source>
        <dbReference type="ARBA" id="ARBA00009869"/>
    </source>
</evidence>
<dbReference type="Gene3D" id="3.20.19.10">
    <property type="entry name" value="Aconitase, domain 4"/>
    <property type="match status" value="1"/>
</dbReference>
<evidence type="ECO:0000313" key="10">
    <source>
        <dbReference type="Proteomes" id="UP001595904"/>
    </source>
</evidence>
<dbReference type="Proteomes" id="UP001595904">
    <property type="component" value="Unassembled WGS sequence"/>
</dbReference>
<proteinExistence type="inferred from homology"/>
<protein>
    <recommendedName>
        <fullName evidence="7">3-isopropylmalate dehydratase small subunit</fullName>
        <ecNumber evidence="7">4.2.1.33</ecNumber>
    </recommendedName>
    <alternativeName>
        <fullName evidence="7">Alpha-IPM isomerase</fullName>
        <shortName evidence="7">IPMI</shortName>
    </alternativeName>
    <alternativeName>
        <fullName evidence="7">Isopropylmalate isomerase</fullName>
    </alternativeName>
</protein>
<dbReference type="CDD" id="cd01577">
    <property type="entry name" value="IPMI_Swivel"/>
    <property type="match status" value="1"/>
</dbReference>
<evidence type="ECO:0000256" key="2">
    <source>
        <dbReference type="ARBA" id="ARBA00002695"/>
    </source>
</evidence>
<evidence type="ECO:0000256" key="3">
    <source>
        <dbReference type="ARBA" id="ARBA00004729"/>
    </source>
</evidence>
<evidence type="ECO:0000259" key="8">
    <source>
        <dbReference type="Pfam" id="PF00694"/>
    </source>
</evidence>
<evidence type="ECO:0000256" key="6">
    <source>
        <dbReference type="ARBA" id="ARBA00023239"/>
    </source>
</evidence>
<dbReference type="PANTHER" id="PTHR43345:SF2">
    <property type="entry name" value="3-ISOPROPYLMALATE DEHYDRATASE SMALL SUBUNIT 1"/>
    <property type="match status" value="1"/>
</dbReference>
<dbReference type="PANTHER" id="PTHR43345">
    <property type="entry name" value="3-ISOPROPYLMALATE DEHYDRATASE SMALL SUBUNIT 2-RELATED-RELATED"/>
    <property type="match status" value="1"/>
</dbReference>
<comment type="pathway">
    <text evidence="3 7">Amino-acid biosynthesis; L-leucine biosynthesis; L-leucine from 3-methyl-2-oxobutanoate: step 2/4.</text>
</comment>
<accession>A0ABV8SXF8</accession>
<organism evidence="9 10">
    <name type="scientific">Steroidobacter flavus</name>
    <dbReference type="NCBI Taxonomy" id="1842136"/>
    <lineage>
        <taxon>Bacteria</taxon>
        <taxon>Pseudomonadati</taxon>
        <taxon>Pseudomonadota</taxon>
        <taxon>Gammaproteobacteria</taxon>
        <taxon>Steroidobacterales</taxon>
        <taxon>Steroidobacteraceae</taxon>
        <taxon>Steroidobacter</taxon>
    </lineage>
</organism>
<dbReference type="SUPFAM" id="SSF52016">
    <property type="entry name" value="LeuD/IlvD-like"/>
    <property type="match status" value="1"/>
</dbReference>
<name>A0ABV8SXF8_9GAMM</name>
<gene>
    <name evidence="7" type="primary">leuD</name>
    <name evidence="9" type="ORF">ACFPN2_22060</name>
</gene>
<dbReference type="EC" id="4.2.1.33" evidence="7"/>
<sequence length="169" mass="18191">MQDKITGRIYKFGDNVNSDIIIAGRYLIYIDPVKLAEHAFEMLGEGFPAKLRSFDILVAGRNFGCGSAREQASTAIQGLGIKAVVAASFARTFYRNAINDGLPIFECPAVYDAVAEGDELSIDLAAGLISHSGRDYEFPRIPASVAKILQLGGLANYLKSTLEAEAASR</sequence>
<dbReference type="InterPro" id="IPR015928">
    <property type="entry name" value="Aconitase/3IPM_dehydase_swvl"/>
</dbReference>
<dbReference type="InterPro" id="IPR000573">
    <property type="entry name" value="AconitaseA/IPMdHydase_ssu_swvl"/>
</dbReference>
<evidence type="ECO:0000256" key="5">
    <source>
        <dbReference type="ARBA" id="ARBA00011271"/>
    </source>
</evidence>
<comment type="similarity">
    <text evidence="4 7">Belongs to the LeuD family. LeuD type 2 subfamily.</text>
</comment>
<dbReference type="EMBL" id="JBHSDU010000010">
    <property type="protein sequence ID" value="MFC4311785.1"/>
    <property type="molecule type" value="Genomic_DNA"/>
</dbReference>
<keyword evidence="7" id="KW-0432">Leucine biosynthesis</keyword>
<dbReference type="Pfam" id="PF00694">
    <property type="entry name" value="Aconitase_C"/>
    <property type="match status" value="1"/>
</dbReference>
<keyword evidence="7" id="KW-0100">Branched-chain amino acid biosynthesis</keyword>
<comment type="function">
    <text evidence="2 7">Catalyzes the isomerization between 2-isopropylmalate and 3-isopropylmalate, via the formation of 2-isopropylmaleate.</text>
</comment>
<dbReference type="NCBIfam" id="TIGR02087">
    <property type="entry name" value="LEUD_arch"/>
    <property type="match status" value="1"/>
</dbReference>
<evidence type="ECO:0000313" key="9">
    <source>
        <dbReference type="EMBL" id="MFC4311785.1"/>
    </source>
</evidence>
<reference evidence="10" key="1">
    <citation type="journal article" date="2019" name="Int. J. Syst. Evol. Microbiol.">
        <title>The Global Catalogue of Microorganisms (GCM) 10K type strain sequencing project: providing services to taxonomists for standard genome sequencing and annotation.</title>
        <authorList>
            <consortium name="The Broad Institute Genomics Platform"/>
            <consortium name="The Broad Institute Genome Sequencing Center for Infectious Disease"/>
            <person name="Wu L."/>
            <person name="Ma J."/>
        </authorList>
    </citation>
    <scope>NUCLEOTIDE SEQUENCE [LARGE SCALE GENOMIC DNA]</scope>
    <source>
        <strain evidence="10">CGMCC 1.10759</strain>
    </source>
</reference>
<comment type="caution">
    <text evidence="9">The sequence shown here is derived from an EMBL/GenBank/DDBJ whole genome shotgun (WGS) entry which is preliminary data.</text>
</comment>
<keyword evidence="6 7" id="KW-0456">Lyase</keyword>
<dbReference type="InterPro" id="IPR033940">
    <property type="entry name" value="IPMI_Swivel"/>
</dbReference>
<feature type="domain" description="Aconitase A/isopropylmalate dehydratase small subunit swivel" evidence="8">
    <location>
        <begin position="53"/>
        <end position="102"/>
    </location>
</feature>
<comment type="catalytic activity">
    <reaction evidence="1 7">
        <text>(2R,3S)-3-isopropylmalate = (2S)-2-isopropylmalate</text>
        <dbReference type="Rhea" id="RHEA:32287"/>
        <dbReference type="ChEBI" id="CHEBI:1178"/>
        <dbReference type="ChEBI" id="CHEBI:35121"/>
        <dbReference type="EC" id="4.2.1.33"/>
    </reaction>
</comment>
<dbReference type="RefSeq" id="WP_380600631.1">
    <property type="nucleotide sequence ID" value="NZ_JBHSDU010000010.1"/>
</dbReference>
<evidence type="ECO:0000256" key="1">
    <source>
        <dbReference type="ARBA" id="ARBA00000491"/>
    </source>
</evidence>
<keyword evidence="10" id="KW-1185">Reference proteome</keyword>
<dbReference type="InterPro" id="IPR011827">
    <property type="entry name" value="LeuD_type2/HacB/DmdB"/>
</dbReference>
<dbReference type="InterPro" id="IPR050075">
    <property type="entry name" value="LeuD"/>
</dbReference>
<comment type="subunit">
    <text evidence="5 7">Heterodimer of LeuC and LeuD.</text>
</comment>
<keyword evidence="7" id="KW-0028">Amino-acid biosynthesis</keyword>
<evidence type="ECO:0000256" key="7">
    <source>
        <dbReference type="HAMAP-Rule" id="MF_01032"/>
    </source>
</evidence>
<dbReference type="HAMAP" id="MF_01032">
    <property type="entry name" value="LeuD_type2"/>
    <property type="match status" value="1"/>
</dbReference>